<evidence type="ECO:0000256" key="1">
    <source>
        <dbReference type="ARBA" id="ARBA00001964"/>
    </source>
</evidence>
<organism evidence="5 6">
    <name type="scientific">Jatrophihabitans cynanchi</name>
    <dbReference type="NCBI Taxonomy" id="2944128"/>
    <lineage>
        <taxon>Bacteria</taxon>
        <taxon>Bacillati</taxon>
        <taxon>Actinomycetota</taxon>
        <taxon>Actinomycetes</taxon>
        <taxon>Jatrophihabitantales</taxon>
        <taxon>Jatrophihabitantaceae</taxon>
        <taxon>Jatrophihabitans</taxon>
    </lineage>
</organism>
<dbReference type="CDD" id="cd02000">
    <property type="entry name" value="TPP_E1_PDC_ADC_BCADC"/>
    <property type="match status" value="1"/>
</dbReference>
<feature type="domain" description="Dehydrogenase E1 component" evidence="4">
    <location>
        <begin position="59"/>
        <end position="334"/>
    </location>
</feature>
<evidence type="ECO:0000256" key="2">
    <source>
        <dbReference type="ARBA" id="ARBA00023002"/>
    </source>
</evidence>
<gene>
    <name evidence="5" type="primary">pdhA</name>
    <name evidence="5" type="ORF">M6B22_06355</name>
</gene>
<proteinExistence type="predicted"/>
<keyword evidence="2" id="KW-0560">Oxidoreductase</keyword>
<dbReference type="InterPro" id="IPR029061">
    <property type="entry name" value="THDP-binding"/>
</dbReference>
<keyword evidence="3" id="KW-0786">Thiamine pyrophosphate</keyword>
<evidence type="ECO:0000313" key="6">
    <source>
        <dbReference type="Proteomes" id="UP001164693"/>
    </source>
</evidence>
<dbReference type="PANTHER" id="PTHR43380:SF1">
    <property type="entry name" value="2-OXOISOVALERATE DEHYDROGENASE SUBUNIT ALPHA, MITOCHONDRIAL"/>
    <property type="match status" value="1"/>
</dbReference>
<keyword evidence="6" id="KW-1185">Reference proteome</keyword>
<protein>
    <submittedName>
        <fullName evidence="5">Pyruvate dehydrogenase (Acetyl-transferring) E1 component subunit alpha</fullName>
    </submittedName>
</protein>
<dbReference type="NCBIfam" id="TIGR03181">
    <property type="entry name" value="PDH_E1_alph_x"/>
    <property type="match status" value="1"/>
</dbReference>
<dbReference type="SUPFAM" id="SSF52518">
    <property type="entry name" value="Thiamin diphosphate-binding fold (THDP-binding)"/>
    <property type="match status" value="1"/>
</dbReference>
<sequence length="382" mass="42243">MNQPLEVLEQATRHRYHVPARADLLPDEEPVRLLSPDGTLTQDERYPLDLDDHDLQQLYRYMVLGRRLDDESIKLQRQGQLAVYTSCLGQEGAQVGSAYALRRDDWIFPSYREHAVARVRDVDPVRLLHHSRGTWVSAHDPREWRFASQAVSIGTQIIQAAGLATAAQFAEDDIVVMTYFGDGATSEGVTHEGMNWASVFQAPIVFFCQNNGWAISVPVSRQLAAPTIAHRGIAYGMPGIRVDGNDVLASYAVSRVAVDRARSGGGPTLIEALTYRMEAHSTADDPTRYRGGDELAFWSAQDPLERYQLFLSARGLLDDAFVAEVAQESADMCARVRSEIYDAPHGDPAELFEHVYEGVPAHLAAQRAQLQGEIAAARGDAS</sequence>
<dbReference type="RefSeq" id="WP_269444932.1">
    <property type="nucleotide sequence ID" value="NZ_CP097463.1"/>
</dbReference>
<reference evidence="5" key="1">
    <citation type="submission" date="2022-05" db="EMBL/GenBank/DDBJ databases">
        <title>Jatrophihabitans sp. SB3-54 whole genome sequence.</title>
        <authorList>
            <person name="Suh M.K."/>
            <person name="Eom M.K."/>
            <person name="Kim J.S."/>
            <person name="Kim H.S."/>
            <person name="Do H.E."/>
            <person name="Shin Y.K."/>
            <person name="Lee J.-S."/>
        </authorList>
    </citation>
    <scope>NUCLEOTIDE SEQUENCE</scope>
    <source>
        <strain evidence="5">SB3-54</strain>
    </source>
</reference>
<dbReference type="InterPro" id="IPR050771">
    <property type="entry name" value="Alpha-ketoacid_DH_E1_comp"/>
</dbReference>
<dbReference type="Gene3D" id="3.40.50.970">
    <property type="match status" value="1"/>
</dbReference>
<keyword evidence="5" id="KW-0670">Pyruvate</keyword>
<dbReference type="Pfam" id="PF00676">
    <property type="entry name" value="E1_dh"/>
    <property type="match status" value="1"/>
</dbReference>
<accession>A0ABY7K140</accession>
<comment type="cofactor">
    <cofactor evidence="1">
        <name>thiamine diphosphate</name>
        <dbReference type="ChEBI" id="CHEBI:58937"/>
    </cofactor>
</comment>
<dbReference type="Proteomes" id="UP001164693">
    <property type="component" value="Chromosome"/>
</dbReference>
<evidence type="ECO:0000256" key="3">
    <source>
        <dbReference type="ARBA" id="ARBA00023052"/>
    </source>
</evidence>
<evidence type="ECO:0000259" key="4">
    <source>
        <dbReference type="Pfam" id="PF00676"/>
    </source>
</evidence>
<evidence type="ECO:0000313" key="5">
    <source>
        <dbReference type="EMBL" id="WAX58384.1"/>
    </source>
</evidence>
<dbReference type="PANTHER" id="PTHR43380">
    <property type="entry name" value="2-OXOISOVALERATE DEHYDROGENASE SUBUNIT ALPHA, MITOCHONDRIAL"/>
    <property type="match status" value="1"/>
</dbReference>
<dbReference type="InterPro" id="IPR001017">
    <property type="entry name" value="DH_E1"/>
</dbReference>
<dbReference type="InterPro" id="IPR017596">
    <property type="entry name" value="PdhA/BkdA"/>
</dbReference>
<name>A0ABY7K140_9ACTN</name>
<dbReference type="EMBL" id="CP097463">
    <property type="protein sequence ID" value="WAX58384.1"/>
    <property type="molecule type" value="Genomic_DNA"/>
</dbReference>